<dbReference type="Pfam" id="PF03066">
    <property type="entry name" value="Nucleoplasmin"/>
    <property type="match status" value="1"/>
</dbReference>
<feature type="compositionally biased region" description="Basic and acidic residues" evidence="8">
    <location>
        <begin position="194"/>
        <end position="203"/>
    </location>
</feature>
<dbReference type="RefSeq" id="XP_007427480.2">
    <property type="nucleotide sequence ID" value="XM_007427418.2"/>
</dbReference>
<comment type="similarity">
    <text evidence="2">Belongs to the nucleoplasmin family.</text>
</comment>
<evidence type="ECO:0000256" key="3">
    <source>
        <dbReference type="ARBA" id="ARBA00022473"/>
    </source>
</evidence>
<dbReference type="Gene3D" id="2.60.120.340">
    <property type="entry name" value="Nucleoplasmin core domain"/>
    <property type="match status" value="1"/>
</dbReference>
<dbReference type="GO" id="GO:0005730">
    <property type="term" value="C:nucleolus"/>
    <property type="evidence" value="ECO:0007669"/>
    <property type="project" value="TreeGrafter"/>
</dbReference>
<dbReference type="GO" id="GO:0003723">
    <property type="term" value="F:RNA binding"/>
    <property type="evidence" value="ECO:0007669"/>
    <property type="project" value="TreeGrafter"/>
</dbReference>
<sequence length="203" mass="22217">MALDASSVTDDSFRSEKPVCVIWGCQLNRESPEYTFDMSEEWSCEQQLALRTICLGENARDEFNVVEILPPKGSTNSTPVRIATLKLSVLPMATLAGLDLTPPITFRLKSGSGPVYLAGQHVTVGLHWNGDDDQEGESSSSSQQNDEAESSSKEDSPVKPMKHPPSKRIAAAKKEQEPPVQEPALTKKGNRGRKPVEKGELRL</sequence>
<dbReference type="GO" id="GO:0007338">
    <property type="term" value="P:single fertilization"/>
    <property type="evidence" value="ECO:0007669"/>
    <property type="project" value="UniProtKB-KW"/>
</dbReference>
<gene>
    <name evidence="11" type="primary">LOC103064595</name>
</gene>
<comment type="subcellular location">
    <subcellularLocation>
        <location evidence="1">Nucleus</location>
    </subcellularLocation>
</comment>
<protein>
    <submittedName>
        <fullName evidence="11">Nucleoplasmin-like</fullName>
    </submittedName>
</protein>
<dbReference type="FunFam" id="2.60.120.340:FF:000003">
    <property type="entry name" value="Nucleoplasmin 2"/>
    <property type="match status" value="1"/>
</dbReference>
<keyword evidence="5" id="KW-0143">Chaperone</keyword>
<dbReference type="GO" id="GO:0006338">
    <property type="term" value="P:chromatin remodeling"/>
    <property type="evidence" value="ECO:0007669"/>
    <property type="project" value="TreeGrafter"/>
</dbReference>
<organism evidence="10 11">
    <name type="scientific">Python bivittatus</name>
    <name type="common">Burmese python</name>
    <name type="synonym">Python molurus bivittatus</name>
    <dbReference type="NCBI Taxonomy" id="176946"/>
    <lineage>
        <taxon>Eukaryota</taxon>
        <taxon>Metazoa</taxon>
        <taxon>Chordata</taxon>
        <taxon>Craniata</taxon>
        <taxon>Vertebrata</taxon>
        <taxon>Euteleostomi</taxon>
        <taxon>Lepidosauria</taxon>
        <taxon>Squamata</taxon>
        <taxon>Bifurcata</taxon>
        <taxon>Unidentata</taxon>
        <taxon>Episquamata</taxon>
        <taxon>Toxicofera</taxon>
        <taxon>Serpentes</taxon>
        <taxon>Henophidia</taxon>
        <taxon>Pythonidae</taxon>
        <taxon>Python</taxon>
    </lineage>
</organism>
<feature type="domain" description="Nucleoplasmin core" evidence="9">
    <location>
        <begin position="22"/>
        <end position="122"/>
    </location>
</feature>
<dbReference type="PANTHER" id="PTHR22747:SF14">
    <property type="entry name" value="NUCLEOPLASMIN-2"/>
    <property type="match status" value="1"/>
</dbReference>
<dbReference type="InterPro" id="IPR036824">
    <property type="entry name" value="Nucleoplasmin_core_dom_sf"/>
</dbReference>
<proteinExistence type="inferred from homology"/>
<evidence type="ECO:0000313" key="10">
    <source>
        <dbReference type="Proteomes" id="UP000695026"/>
    </source>
</evidence>
<dbReference type="OrthoDB" id="6075101at2759"/>
<dbReference type="GO" id="GO:0005654">
    <property type="term" value="C:nucleoplasm"/>
    <property type="evidence" value="ECO:0007669"/>
    <property type="project" value="TreeGrafter"/>
</dbReference>
<keyword evidence="7" id="KW-0278">Fertilization</keyword>
<dbReference type="OMA" id="CLGENAR"/>
<dbReference type="GO" id="GO:0003682">
    <property type="term" value="F:chromatin binding"/>
    <property type="evidence" value="ECO:0007669"/>
    <property type="project" value="TreeGrafter"/>
</dbReference>
<keyword evidence="6" id="KW-0539">Nucleus</keyword>
<evidence type="ECO:0000256" key="5">
    <source>
        <dbReference type="ARBA" id="ARBA00023186"/>
    </source>
</evidence>
<name>A0A9F2KVQ6_PYTBI</name>
<evidence type="ECO:0000256" key="8">
    <source>
        <dbReference type="SAM" id="MobiDB-lite"/>
    </source>
</evidence>
<dbReference type="InterPro" id="IPR024057">
    <property type="entry name" value="Nucleoplasmin_core_dom"/>
</dbReference>
<evidence type="ECO:0000256" key="7">
    <source>
        <dbReference type="ARBA" id="ARBA00023279"/>
    </source>
</evidence>
<evidence type="ECO:0000256" key="1">
    <source>
        <dbReference type="ARBA" id="ARBA00004123"/>
    </source>
</evidence>
<evidence type="ECO:0000259" key="9">
    <source>
        <dbReference type="Pfam" id="PF03066"/>
    </source>
</evidence>
<dbReference type="SUPFAM" id="SSF69203">
    <property type="entry name" value="Nucleoplasmin-like core domain"/>
    <property type="match status" value="1"/>
</dbReference>
<dbReference type="Proteomes" id="UP000695026">
    <property type="component" value="Unplaced"/>
</dbReference>
<evidence type="ECO:0000256" key="6">
    <source>
        <dbReference type="ARBA" id="ARBA00023242"/>
    </source>
</evidence>
<dbReference type="GO" id="GO:0005737">
    <property type="term" value="C:cytoplasm"/>
    <property type="evidence" value="ECO:0007669"/>
    <property type="project" value="TreeGrafter"/>
</dbReference>
<dbReference type="GeneID" id="103064595"/>
<keyword evidence="3" id="KW-0217">Developmental protein</keyword>
<evidence type="ECO:0000313" key="11">
    <source>
        <dbReference type="RefSeq" id="XP_007427480.2"/>
    </source>
</evidence>
<dbReference type="KEGG" id="pbi:103064595"/>
<dbReference type="GO" id="GO:0045740">
    <property type="term" value="P:positive regulation of DNA replication"/>
    <property type="evidence" value="ECO:0007669"/>
    <property type="project" value="TreeGrafter"/>
</dbReference>
<keyword evidence="10" id="KW-1185">Reference proteome</keyword>
<evidence type="ECO:0000256" key="2">
    <source>
        <dbReference type="ARBA" id="ARBA00010744"/>
    </source>
</evidence>
<dbReference type="InterPro" id="IPR004301">
    <property type="entry name" value="Nucleoplasmin"/>
</dbReference>
<feature type="region of interest" description="Disordered" evidence="8">
    <location>
        <begin position="127"/>
        <end position="203"/>
    </location>
</feature>
<reference evidence="11" key="1">
    <citation type="submission" date="2025-08" db="UniProtKB">
        <authorList>
            <consortium name="RefSeq"/>
        </authorList>
    </citation>
    <scope>IDENTIFICATION</scope>
    <source>
        <tissue evidence="11">Liver</tissue>
    </source>
</reference>
<dbReference type="AlphaFoldDB" id="A0A9F2KVQ6"/>
<accession>A0A9F2KVQ6</accession>
<dbReference type="PANTHER" id="PTHR22747">
    <property type="entry name" value="NUCLEOPLASMIN"/>
    <property type="match status" value="1"/>
</dbReference>
<evidence type="ECO:0000256" key="4">
    <source>
        <dbReference type="ARBA" id="ARBA00022853"/>
    </source>
</evidence>
<keyword evidence="4" id="KW-0156">Chromatin regulator</keyword>
<dbReference type="GO" id="GO:0042393">
    <property type="term" value="F:histone binding"/>
    <property type="evidence" value="ECO:0007669"/>
    <property type="project" value="TreeGrafter"/>
</dbReference>